<accession>A0ABT6T1Z0</accession>
<evidence type="ECO:0000313" key="2">
    <source>
        <dbReference type="EMBL" id="MDI3421089.1"/>
    </source>
</evidence>
<name>A0ABT6T1Z0_9ACTN</name>
<keyword evidence="3" id="KW-1185">Reference proteome</keyword>
<dbReference type="RefSeq" id="WP_282536956.1">
    <property type="nucleotide sequence ID" value="NZ_JASCIS010000021.1"/>
</dbReference>
<evidence type="ECO:0000256" key="1">
    <source>
        <dbReference type="SAM" id="MobiDB-lite"/>
    </source>
</evidence>
<comment type="caution">
    <text evidence="2">The sequence shown here is derived from an EMBL/GenBank/DDBJ whole genome shotgun (WGS) entry which is preliminary data.</text>
</comment>
<dbReference type="EMBL" id="JASCIS010000021">
    <property type="protein sequence ID" value="MDI3421089.1"/>
    <property type="molecule type" value="Genomic_DNA"/>
</dbReference>
<gene>
    <name evidence="2" type="ORF">QIT00_21450</name>
</gene>
<dbReference type="Proteomes" id="UP001237105">
    <property type="component" value="Unassembled WGS sequence"/>
</dbReference>
<protein>
    <submittedName>
        <fullName evidence="2">Uncharacterized protein</fullName>
    </submittedName>
</protein>
<feature type="region of interest" description="Disordered" evidence="1">
    <location>
        <begin position="1"/>
        <end position="26"/>
    </location>
</feature>
<sequence length="76" mass="8417">MRLRRGARPATTARLPNDEAGSGAQPRCVPRTAEVLGLCLVAVLGWRTFVLAPMLPCWEHESVGRNEDGSYDCYDR</sequence>
<proteinExistence type="predicted"/>
<reference evidence="2 3" key="1">
    <citation type="submission" date="2023-05" db="EMBL/GenBank/DDBJ databases">
        <title>Draft genome sequence of Streptomyces sp. B-S-A12 isolated from a cave soil in Thailand.</title>
        <authorList>
            <person name="Chamroensaksri N."/>
            <person name="Muangham S."/>
        </authorList>
    </citation>
    <scope>NUCLEOTIDE SEQUENCE [LARGE SCALE GENOMIC DNA]</scope>
    <source>
        <strain evidence="2 3">B-S-A12</strain>
    </source>
</reference>
<evidence type="ECO:0000313" key="3">
    <source>
        <dbReference type="Proteomes" id="UP001237105"/>
    </source>
</evidence>
<organism evidence="2 3">
    <name type="scientific">Streptomyces luteolus</name>
    <dbReference type="NCBI Taxonomy" id="3043615"/>
    <lineage>
        <taxon>Bacteria</taxon>
        <taxon>Bacillati</taxon>
        <taxon>Actinomycetota</taxon>
        <taxon>Actinomycetes</taxon>
        <taxon>Kitasatosporales</taxon>
        <taxon>Streptomycetaceae</taxon>
        <taxon>Streptomyces</taxon>
    </lineage>
</organism>